<dbReference type="GO" id="GO:1901135">
    <property type="term" value="P:carbohydrate derivative metabolic process"/>
    <property type="evidence" value="ECO:0007669"/>
    <property type="project" value="InterPro"/>
</dbReference>
<dbReference type="Pfam" id="PF01380">
    <property type="entry name" value="SIS"/>
    <property type="match status" value="1"/>
</dbReference>
<protein>
    <submittedName>
        <fullName evidence="6">Transcriptional regulator, RpiR family</fullName>
    </submittedName>
</protein>
<dbReference type="Gene3D" id="3.40.50.10490">
    <property type="entry name" value="Glucose-6-phosphate isomerase like protein, domain 1"/>
    <property type="match status" value="1"/>
</dbReference>
<dbReference type="InterPro" id="IPR036388">
    <property type="entry name" value="WH-like_DNA-bd_sf"/>
</dbReference>
<dbReference type="InterPro" id="IPR000281">
    <property type="entry name" value="HTH_RpiR"/>
</dbReference>
<keyword evidence="1" id="KW-0805">Transcription regulation</keyword>
<gene>
    <name evidence="6" type="ORF">SAMN05216352_106221</name>
</gene>
<dbReference type="EMBL" id="FNDU01000006">
    <property type="protein sequence ID" value="SDI31349.1"/>
    <property type="molecule type" value="Genomic_DNA"/>
</dbReference>
<evidence type="ECO:0000256" key="1">
    <source>
        <dbReference type="ARBA" id="ARBA00023015"/>
    </source>
</evidence>
<proteinExistence type="predicted"/>
<dbReference type="RefSeq" id="WP_091585217.1">
    <property type="nucleotide sequence ID" value="NZ_FNDU01000006.1"/>
</dbReference>
<evidence type="ECO:0000256" key="3">
    <source>
        <dbReference type="ARBA" id="ARBA00023163"/>
    </source>
</evidence>
<name>A0A1G8JJ82_9BACI</name>
<dbReference type="OrthoDB" id="3684496at2"/>
<keyword evidence="7" id="KW-1185">Reference proteome</keyword>
<dbReference type="PANTHER" id="PTHR30514:SF1">
    <property type="entry name" value="HTH-TYPE TRANSCRIPTIONAL REGULATOR HEXR-RELATED"/>
    <property type="match status" value="1"/>
</dbReference>
<dbReference type="InterPro" id="IPR009057">
    <property type="entry name" value="Homeodomain-like_sf"/>
</dbReference>
<dbReference type="STRING" id="930129.SAMN05216352_106221"/>
<dbReference type="PROSITE" id="PS51464">
    <property type="entry name" value="SIS"/>
    <property type="match status" value="1"/>
</dbReference>
<evidence type="ECO:0000259" key="4">
    <source>
        <dbReference type="PROSITE" id="PS51071"/>
    </source>
</evidence>
<dbReference type="PROSITE" id="PS51071">
    <property type="entry name" value="HTH_RPIR"/>
    <property type="match status" value="1"/>
</dbReference>
<reference evidence="6 7" key="1">
    <citation type="submission" date="2016-10" db="EMBL/GenBank/DDBJ databases">
        <authorList>
            <person name="de Groot N.N."/>
        </authorList>
    </citation>
    <scope>NUCLEOTIDE SEQUENCE [LARGE SCALE GENOMIC DNA]</scope>
    <source>
        <strain evidence="7">P4B,CCM 7963,CECT 7998,DSM 25260,IBRC-M 10614,KCTC 13821</strain>
    </source>
</reference>
<dbReference type="AlphaFoldDB" id="A0A1G8JJ82"/>
<evidence type="ECO:0000313" key="7">
    <source>
        <dbReference type="Proteomes" id="UP000199017"/>
    </source>
</evidence>
<keyword evidence="3" id="KW-0804">Transcription</keyword>
<sequence length="284" mass="31548">MKKAQEPCLVTIRKLYPKFSVTERKIADYILNNPNKIIHSSINQLAENLEIADSTVFRFCKRIGYKGYQAMKIALASEVVSPIQDIHEKVNEDDTVDTIATKVFHSNIKTIEDSLSVLNEEKLQLAVDSMIGANSIEFFGSGGSSIIALDAYHKLVRTGLKVHAVIDTHFQLMAASQMTKKDCAVFISHSGSSKDILHILNVVKSTGAKMIAITNYAKSPLSSAVDIPLYTVSEETEYRSEALSSRIAQLTLIDVLYVNILMKRGKEGKEALKKMREAVLVKRI</sequence>
<evidence type="ECO:0000313" key="6">
    <source>
        <dbReference type="EMBL" id="SDI31349.1"/>
    </source>
</evidence>
<dbReference type="GO" id="GO:0097367">
    <property type="term" value="F:carbohydrate derivative binding"/>
    <property type="evidence" value="ECO:0007669"/>
    <property type="project" value="InterPro"/>
</dbReference>
<dbReference type="GO" id="GO:0003677">
    <property type="term" value="F:DNA binding"/>
    <property type="evidence" value="ECO:0007669"/>
    <property type="project" value="UniProtKB-KW"/>
</dbReference>
<dbReference type="CDD" id="cd05013">
    <property type="entry name" value="SIS_RpiR"/>
    <property type="match status" value="1"/>
</dbReference>
<dbReference type="InterPro" id="IPR001347">
    <property type="entry name" value="SIS_dom"/>
</dbReference>
<evidence type="ECO:0000256" key="2">
    <source>
        <dbReference type="ARBA" id="ARBA00023125"/>
    </source>
</evidence>
<dbReference type="Gene3D" id="1.10.10.10">
    <property type="entry name" value="Winged helix-like DNA-binding domain superfamily/Winged helix DNA-binding domain"/>
    <property type="match status" value="1"/>
</dbReference>
<dbReference type="SUPFAM" id="SSF53697">
    <property type="entry name" value="SIS domain"/>
    <property type="match status" value="1"/>
</dbReference>
<evidence type="ECO:0000259" key="5">
    <source>
        <dbReference type="PROSITE" id="PS51464"/>
    </source>
</evidence>
<organism evidence="6 7">
    <name type="scientific">Alteribacillus bidgolensis</name>
    <dbReference type="NCBI Taxonomy" id="930129"/>
    <lineage>
        <taxon>Bacteria</taxon>
        <taxon>Bacillati</taxon>
        <taxon>Bacillota</taxon>
        <taxon>Bacilli</taxon>
        <taxon>Bacillales</taxon>
        <taxon>Bacillaceae</taxon>
        <taxon>Alteribacillus</taxon>
    </lineage>
</organism>
<dbReference type="Pfam" id="PF01418">
    <property type="entry name" value="HTH_6"/>
    <property type="match status" value="1"/>
</dbReference>
<feature type="domain" description="SIS" evidence="5">
    <location>
        <begin position="126"/>
        <end position="266"/>
    </location>
</feature>
<feature type="domain" description="HTH rpiR-type" evidence="4">
    <location>
        <begin position="6"/>
        <end position="82"/>
    </location>
</feature>
<dbReference type="PANTHER" id="PTHR30514">
    <property type="entry name" value="GLUCOKINASE"/>
    <property type="match status" value="1"/>
</dbReference>
<dbReference type="SUPFAM" id="SSF46689">
    <property type="entry name" value="Homeodomain-like"/>
    <property type="match status" value="1"/>
</dbReference>
<accession>A0A1G8JJ82</accession>
<dbReference type="InterPro" id="IPR047640">
    <property type="entry name" value="RpiR-like"/>
</dbReference>
<keyword evidence="2" id="KW-0238">DNA-binding</keyword>
<dbReference type="InterPro" id="IPR035472">
    <property type="entry name" value="RpiR-like_SIS"/>
</dbReference>
<dbReference type="GO" id="GO:0003700">
    <property type="term" value="F:DNA-binding transcription factor activity"/>
    <property type="evidence" value="ECO:0007669"/>
    <property type="project" value="InterPro"/>
</dbReference>
<dbReference type="InterPro" id="IPR046348">
    <property type="entry name" value="SIS_dom_sf"/>
</dbReference>
<dbReference type="Proteomes" id="UP000199017">
    <property type="component" value="Unassembled WGS sequence"/>
</dbReference>